<proteinExistence type="predicted"/>
<dbReference type="Gene3D" id="3.30.565.10">
    <property type="entry name" value="Histidine kinase-like ATPase, C-terminal domain"/>
    <property type="match status" value="1"/>
</dbReference>
<keyword evidence="3" id="KW-0418">Kinase</keyword>
<name>A0A087DFV7_9BIFI</name>
<keyword evidence="2" id="KW-0812">Transmembrane</keyword>
<dbReference type="InterPro" id="IPR036890">
    <property type="entry name" value="HATPase_C_sf"/>
</dbReference>
<dbReference type="EMBL" id="JGZO01000008">
    <property type="protein sequence ID" value="KFI94407.1"/>
    <property type="molecule type" value="Genomic_DNA"/>
</dbReference>
<dbReference type="GeneID" id="85165743"/>
<evidence type="ECO:0000313" key="3">
    <source>
        <dbReference type="EMBL" id="KFI94407.1"/>
    </source>
</evidence>
<evidence type="ECO:0000313" key="4">
    <source>
        <dbReference type="Proteomes" id="UP000029033"/>
    </source>
</evidence>
<keyword evidence="2" id="KW-0472">Membrane</keyword>
<dbReference type="STRING" id="158787.BSCA_1434"/>
<dbReference type="AlphaFoldDB" id="A0A087DFV7"/>
<feature type="transmembrane region" description="Helical" evidence="2">
    <location>
        <begin position="107"/>
        <end position="130"/>
    </location>
</feature>
<sequence>MDPLLSAVRSHRVVLFGCIALSLCMIGAACNDAWFHGLRLIPFAQTLCGVAAVMLLPRFPTFGATALVVSAMAADWLPFRPMTYASHLLAIGVALIVLGYRRAPIGFAAALAMPVNRLLFLWTTAGIAPFHADRAMLDLMGYATDIGDHLVFVVTGLLLARMVREARDQERMRRLRDREMVADQLHDRICNELSLVVMRIDDHLACAAGDDVSGCTERDGSENGGTEAGETPDAVLGGLRGELMDTLTHTRATIAALRRFPAGTEPSDAGVPQPERDGLIRDAVALWRRRLDDAGVHGEIILPGTDLPELDDDRFRLLRGLIDELFGDIGKYADPASAYMVAFGWSADRITVSATDAPRTGAADTADGRTADPTTGRSGLDRYAVAVRRLDGTWSIGRSAGEWSLHCALPVRDPSVMHY</sequence>
<keyword evidence="3" id="KW-0808">Transferase</keyword>
<feature type="region of interest" description="Disordered" evidence="1">
    <location>
        <begin position="211"/>
        <end position="233"/>
    </location>
</feature>
<reference evidence="3 4" key="1">
    <citation type="submission" date="2014-03" db="EMBL/GenBank/DDBJ databases">
        <title>Genomics of Bifidobacteria.</title>
        <authorList>
            <person name="Ventura M."/>
            <person name="Milani C."/>
            <person name="Lugli G.A."/>
        </authorList>
    </citation>
    <scope>NUCLEOTIDE SEQUENCE [LARGE SCALE GENOMIC DNA]</scope>
    <source>
        <strain evidence="3 4">LMG 21589</strain>
    </source>
</reference>
<feature type="transmembrane region" description="Helical" evidence="2">
    <location>
        <begin position="142"/>
        <end position="163"/>
    </location>
</feature>
<keyword evidence="2" id="KW-1133">Transmembrane helix</keyword>
<dbReference type="RefSeq" id="WP_033517440.1">
    <property type="nucleotide sequence ID" value="NZ_CAUPKV010000037.1"/>
</dbReference>
<dbReference type="Proteomes" id="UP000029033">
    <property type="component" value="Unassembled WGS sequence"/>
</dbReference>
<evidence type="ECO:0000256" key="1">
    <source>
        <dbReference type="SAM" id="MobiDB-lite"/>
    </source>
</evidence>
<accession>A0A087DFV7</accession>
<feature type="transmembrane region" description="Helical" evidence="2">
    <location>
        <begin position="13"/>
        <end position="35"/>
    </location>
</feature>
<dbReference type="GO" id="GO:0016301">
    <property type="term" value="F:kinase activity"/>
    <property type="evidence" value="ECO:0007669"/>
    <property type="project" value="UniProtKB-KW"/>
</dbReference>
<dbReference type="OrthoDB" id="3240431at2"/>
<comment type="caution">
    <text evidence="3">The sequence shown here is derived from an EMBL/GenBank/DDBJ whole genome shotgun (WGS) entry which is preliminary data.</text>
</comment>
<evidence type="ECO:0000256" key="2">
    <source>
        <dbReference type="SAM" id="Phobius"/>
    </source>
</evidence>
<keyword evidence="4" id="KW-1185">Reference proteome</keyword>
<organism evidence="3 4">
    <name type="scientific">Bifidobacterium scardovii</name>
    <dbReference type="NCBI Taxonomy" id="158787"/>
    <lineage>
        <taxon>Bacteria</taxon>
        <taxon>Bacillati</taxon>
        <taxon>Actinomycetota</taxon>
        <taxon>Actinomycetes</taxon>
        <taxon>Bifidobacteriales</taxon>
        <taxon>Bifidobacteriaceae</taxon>
        <taxon>Bifidobacterium</taxon>
    </lineage>
</organism>
<dbReference type="eggNOG" id="COG4585">
    <property type="taxonomic scope" value="Bacteria"/>
</dbReference>
<protein>
    <submittedName>
        <fullName evidence="3">Histidine kinase</fullName>
    </submittedName>
</protein>
<feature type="transmembrane region" description="Helical" evidence="2">
    <location>
        <begin position="84"/>
        <end position="100"/>
    </location>
</feature>
<gene>
    <name evidence="3" type="ORF">BSCA_1434</name>
</gene>